<keyword evidence="2" id="KW-0732">Signal</keyword>
<organism evidence="3 4">
    <name type="scientific">Paracoccidioides brasiliensis (strain Pb18)</name>
    <dbReference type="NCBI Taxonomy" id="502780"/>
    <lineage>
        <taxon>Eukaryota</taxon>
        <taxon>Fungi</taxon>
        <taxon>Dikarya</taxon>
        <taxon>Ascomycota</taxon>
        <taxon>Pezizomycotina</taxon>
        <taxon>Eurotiomycetes</taxon>
        <taxon>Eurotiomycetidae</taxon>
        <taxon>Onygenales</taxon>
        <taxon>Ajellomycetaceae</taxon>
        <taxon>Paracoccidioides</taxon>
    </lineage>
</organism>
<evidence type="ECO:0000313" key="3">
    <source>
        <dbReference type="EMBL" id="KGM91535.1"/>
    </source>
</evidence>
<feature type="chain" id="PRO_5001970389" description="Ubiquitin 3 binding protein But2 C-terminal domain-containing protein" evidence="2">
    <location>
        <begin position="22"/>
        <end position="303"/>
    </location>
</feature>
<dbReference type="HOGENOM" id="CLU_918599_0_0_1"/>
<keyword evidence="4" id="KW-1185">Reference proteome</keyword>
<evidence type="ECO:0000313" key="4">
    <source>
        <dbReference type="Proteomes" id="UP000001628"/>
    </source>
</evidence>
<evidence type="ECO:0008006" key="5">
    <source>
        <dbReference type="Google" id="ProtNLM"/>
    </source>
</evidence>
<dbReference type="InParanoid" id="A0A0A0HVR6"/>
<protein>
    <recommendedName>
        <fullName evidence="5">Ubiquitin 3 binding protein But2 C-terminal domain-containing protein</fullName>
    </recommendedName>
</protein>
<reference evidence="3 4" key="1">
    <citation type="journal article" date="2011" name="PLoS Genet.">
        <title>Comparative genomic analysis of human fungal pathogens causing paracoccidioidomycosis.</title>
        <authorList>
            <person name="Desjardins C.A."/>
            <person name="Champion M.D."/>
            <person name="Holder J.W."/>
            <person name="Muszewska A."/>
            <person name="Goldberg J."/>
            <person name="Bailao A.M."/>
            <person name="Brigido M.M."/>
            <person name="Ferreira M.E."/>
            <person name="Garcia A.M."/>
            <person name="Grynberg M."/>
            <person name="Gujja S."/>
            <person name="Heiman D.I."/>
            <person name="Henn M.R."/>
            <person name="Kodira C.D."/>
            <person name="Leon-Narvaez H."/>
            <person name="Longo L.V."/>
            <person name="Ma L.J."/>
            <person name="Malavazi I."/>
            <person name="Matsuo A.L."/>
            <person name="Morais F.V."/>
            <person name="Pereira M."/>
            <person name="Rodriguez-Brito S."/>
            <person name="Sakthikumar S."/>
            <person name="Salem-Izacc S.M."/>
            <person name="Sykes S.M."/>
            <person name="Teixeira M.M."/>
            <person name="Vallejo M.C."/>
            <person name="Walter M.E."/>
            <person name="Yandava C."/>
            <person name="Young S."/>
            <person name="Zeng Q."/>
            <person name="Zucker J."/>
            <person name="Felipe M.S."/>
            <person name="Goldman G.H."/>
            <person name="Haas B.J."/>
            <person name="McEwen J.G."/>
            <person name="Nino-Vega G."/>
            <person name="Puccia R."/>
            <person name="San-Blas G."/>
            <person name="Soares C.M."/>
            <person name="Birren B.W."/>
            <person name="Cuomo C.A."/>
        </authorList>
    </citation>
    <scope>NUCLEOTIDE SEQUENCE [LARGE SCALE GENOMIC DNA]</scope>
    <source>
        <strain evidence="3 4">Pb18</strain>
    </source>
</reference>
<dbReference type="KEGG" id="pbn:PADG_12393"/>
<feature type="signal peptide" evidence="2">
    <location>
        <begin position="1"/>
        <end position="21"/>
    </location>
</feature>
<dbReference type="AlphaFoldDB" id="A0A0A0HVR6"/>
<name>A0A0A0HVR6_PARBD</name>
<dbReference type="GeneID" id="22588290"/>
<dbReference type="OrthoDB" id="2748312at2759"/>
<proteinExistence type="predicted"/>
<dbReference type="eggNOG" id="ENOG502RQVK">
    <property type="taxonomic scope" value="Eukaryota"/>
</dbReference>
<dbReference type="Proteomes" id="UP000001628">
    <property type="component" value="Unassembled WGS sequence"/>
</dbReference>
<dbReference type="EMBL" id="KN275969">
    <property type="protein sequence ID" value="KGM91535.1"/>
    <property type="molecule type" value="Genomic_DNA"/>
</dbReference>
<evidence type="ECO:0000256" key="2">
    <source>
        <dbReference type="SAM" id="SignalP"/>
    </source>
</evidence>
<evidence type="ECO:0000256" key="1">
    <source>
        <dbReference type="SAM" id="MobiDB-lite"/>
    </source>
</evidence>
<sequence length="303" mass="31755">MAKLLFVAAVSLLCLSAPVSAQENPEDETALSAAEVLGNGFSPASPLFSRNILDSRQTYRCVDAGYYPCSRTLMTPINVAAVDPDGAAVRPIVVRLAQPAVMAEVVSIQAESAVGMASLAVLALITTTITRTRIEESTTTTTQTITPPPEEQPSGFTCSPMTVTNSVGDSLELGNDCALKFSPAETASVTATVEMLRVRQNICPPTRTTATVYETIGTNDVATITATVTAEKSPRLGFTCAPMTATNSLGDELAMDNKCSLQLSLSEPTVTPKSNAAGRIDMLGMSRCTVLGSIFAFLVGLYA</sequence>
<feature type="region of interest" description="Disordered" evidence="1">
    <location>
        <begin position="136"/>
        <end position="156"/>
    </location>
</feature>
<dbReference type="RefSeq" id="XP_010763410.1">
    <property type="nucleotide sequence ID" value="XM_010765108.1"/>
</dbReference>
<dbReference type="VEuPathDB" id="FungiDB:PADG_12393"/>
<gene>
    <name evidence="3" type="ORF">PADG_12393</name>
</gene>
<accession>A0A0A0HVR6</accession>
<feature type="compositionally biased region" description="Low complexity" evidence="1">
    <location>
        <begin position="136"/>
        <end position="145"/>
    </location>
</feature>